<keyword evidence="4" id="KW-0732">Signal</keyword>
<dbReference type="PROSITE" id="PS51767">
    <property type="entry name" value="PEPTIDASE_A1"/>
    <property type="match status" value="1"/>
</dbReference>
<dbReference type="PANTHER" id="PTHR47966">
    <property type="entry name" value="BETA-SITE APP-CLEAVING ENZYME, ISOFORM A-RELATED"/>
    <property type="match status" value="1"/>
</dbReference>
<protein>
    <submittedName>
        <fullName evidence="6">Unnamed protein product</fullName>
    </submittedName>
</protein>
<dbReference type="PANTHER" id="PTHR47966:SF51">
    <property type="entry name" value="BETA-SITE APP-CLEAVING ENZYME, ISOFORM A-RELATED"/>
    <property type="match status" value="1"/>
</dbReference>
<evidence type="ECO:0000256" key="1">
    <source>
        <dbReference type="ARBA" id="ARBA00007447"/>
    </source>
</evidence>
<evidence type="ECO:0000313" key="6">
    <source>
        <dbReference type="EMBL" id="GMG56236.1"/>
    </source>
</evidence>
<evidence type="ECO:0000259" key="5">
    <source>
        <dbReference type="PROSITE" id="PS51767"/>
    </source>
</evidence>
<gene>
    <name evidence="6" type="ORF">Amon01_000830300</name>
</gene>
<feature type="domain" description="Peptidase A1" evidence="5">
    <location>
        <begin position="88"/>
        <end position="205"/>
    </location>
</feature>
<dbReference type="SUPFAM" id="SSF50630">
    <property type="entry name" value="Acid proteases"/>
    <property type="match status" value="1"/>
</dbReference>
<comment type="caution">
    <text evidence="6">The sequence shown here is derived from an EMBL/GenBank/DDBJ whole genome shotgun (WGS) entry which is preliminary data.</text>
</comment>
<dbReference type="Gene3D" id="2.40.70.10">
    <property type="entry name" value="Acid Proteases"/>
    <property type="match status" value="1"/>
</dbReference>
<proteinExistence type="inferred from homology"/>
<dbReference type="OrthoDB" id="771136at2759"/>
<dbReference type="InterPro" id="IPR033121">
    <property type="entry name" value="PEPTIDASE_A1"/>
</dbReference>
<dbReference type="Proteomes" id="UP001165063">
    <property type="component" value="Unassembled WGS sequence"/>
</dbReference>
<comment type="similarity">
    <text evidence="1">Belongs to the peptidase A1 family.</text>
</comment>
<reference evidence="6" key="1">
    <citation type="submission" date="2023-04" db="EMBL/GenBank/DDBJ databases">
        <title>Ambrosiozyma monospora NBRC 1965.</title>
        <authorList>
            <person name="Ichikawa N."/>
            <person name="Sato H."/>
            <person name="Tonouchi N."/>
        </authorList>
    </citation>
    <scope>NUCLEOTIDE SEQUENCE</scope>
    <source>
        <strain evidence="6">NBRC 1965</strain>
    </source>
</reference>
<dbReference type="InterPro" id="IPR021109">
    <property type="entry name" value="Peptidase_aspartic_dom_sf"/>
</dbReference>
<evidence type="ECO:0000256" key="4">
    <source>
        <dbReference type="SAM" id="SignalP"/>
    </source>
</evidence>
<feature type="signal peptide" evidence="4">
    <location>
        <begin position="1"/>
        <end position="24"/>
    </location>
</feature>
<name>A0A9W7DKL2_AMBMO</name>
<dbReference type="Pfam" id="PF00026">
    <property type="entry name" value="Asp"/>
    <property type="match status" value="1"/>
</dbReference>
<dbReference type="InterPro" id="IPR034164">
    <property type="entry name" value="Pepsin-like_dom"/>
</dbReference>
<sequence>MRFSSSTLPLVSSTFLLLSGHSFAVPINDTTTDNNDTSNSNSTGLGYVKFVGERTKVQHSTIDTIVGKEQSVTGGSLDVNLQNEDFIYVMNVTIGSNKEEIQLQIDTGSSDFWVIGSNNTWCKTGSDSTHDCSVYGTFDSSKSTTWKNTGVDFAIMYQDGTGANGTWGTDNVEISGVDISDVYIAVSDEASENFGVLVIPPNWIL</sequence>
<dbReference type="CDD" id="cd05471">
    <property type="entry name" value="pepsin_like"/>
    <property type="match status" value="1"/>
</dbReference>
<dbReference type="EMBL" id="BSXU01007105">
    <property type="protein sequence ID" value="GMG56236.1"/>
    <property type="molecule type" value="Genomic_DNA"/>
</dbReference>
<feature type="chain" id="PRO_5040820065" evidence="4">
    <location>
        <begin position="25"/>
        <end position="205"/>
    </location>
</feature>
<accession>A0A9W7DKL2</accession>
<dbReference type="GO" id="GO:0004190">
    <property type="term" value="F:aspartic-type endopeptidase activity"/>
    <property type="evidence" value="ECO:0007669"/>
    <property type="project" value="InterPro"/>
</dbReference>
<keyword evidence="7" id="KW-1185">Reference proteome</keyword>
<evidence type="ECO:0000256" key="2">
    <source>
        <dbReference type="ARBA" id="ARBA00023157"/>
    </source>
</evidence>
<feature type="disulfide bond" evidence="3">
    <location>
        <begin position="122"/>
        <end position="132"/>
    </location>
</feature>
<evidence type="ECO:0000313" key="7">
    <source>
        <dbReference type="Proteomes" id="UP001165063"/>
    </source>
</evidence>
<organism evidence="6 7">
    <name type="scientific">Ambrosiozyma monospora</name>
    <name type="common">Yeast</name>
    <name type="synonym">Endomycopsis monosporus</name>
    <dbReference type="NCBI Taxonomy" id="43982"/>
    <lineage>
        <taxon>Eukaryota</taxon>
        <taxon>Fungi</taxon>
        <taxon>Dikarya</taxon>
        <taxon>Ascomycota</taxon>
        <taxon>Saccharomycotina</taxon>
        <taxon>Pichiomycetes</taxon>
        <taxon>Pichiales</taxon>
        <taxon>Pichiaceae</taxon>
        <taxon>Ambrosiozyma</taxon>
    </lineage>
</organism>
<dbReference type="AlphaFoldDB" id="A0A9W7DKL2"/>
<dbReference type="GO" id="GO:0006508">
    <property type="term" value="P:proteolysis"/>
    <property type="evidence" value="ECO:0007669"/>
    <property type="project" value="InterPro"/>
</dbReference>
<evidence type="ECO:0000256" key="3">
    <source>
        <dbReference type="PIRSR" id="PIRSR601461-2"/>
    </source>
</evidence>
<dbReference type="InterPro" id="IPR001461">
    <property type="entry name" value="Aspartic_peptidase_A1"/>
</dbReference>
<keyword evidence="2 3" id="KW-1015">Disulfide bond</keyword>